<name>A0A0F9HDV5_9ZZZZ</name>
<gene>
    <name evidence="1" type="ORF">LCGC14_1716740</name>
</gene>
<dbReference type="EMBL" id="LAZR01015390">
    <property type="protein sequence ID" value="KKM13387.1"/>
    <property type="molecule type" value="Genomic_DNA"/>
</dbReference>
<evidence type="ECO:0000313" key="1">
    <source>
        <dbReference type="EMBL" id="KKM13387.1"/>
    </source>
</evidence>
<sequence length="243" mass="27053">MIHSQNTSKMTKHVGTYNDKRIAVVLQLPEEPGMVHIVDTDALPDLYSQNLIDIINKPQSQQSRWLGDILHREMFFDGTNALRTLYEKRFIQVVPVDSVTLTPFPNRTVPLSDVLVYFRDPVDEKYAEIAAQEQDKLNEAIAKTMADVNVNVPDPIHNQHLENLGADRVEQGKMIAANLIAEAQMLEAEAVAKRRQAAQFDPSKLISNSGGETAFVDPVTGKSYKTESALKGAVTRRNKSAQG</sequence>
<comment type="caution">
    <text evidence="1">The sequence shown here is derived from an EMBL/GenBank/DDBJ whole genome shotgun (WGS) entry which is preliminary data.</text>
</comment>
<dbReference type="AlphaFoldDB" id="A0A0F9HDV5"/>
<protein>
    <submittedName>
        <fullName evidence="1">Uncharacterized protein</fullName>
    </submittedName>
</protein>
<proteinExistence type="predicted"/>
<accession>A0A0F9HDV5</accession>
<reference evidence="1" key="1">
    <citation type="journal article" date="2015" name="Nature">
        <title>Complex archaea that bridge the gap between prokaryotes and eukaryotes.</title>
        <authorList>
            <person name="Spang A."/>
            <person name="Saw J.H."/>
            <person name="Jorgensen S.L."/>
            <person name="Zaremba-Niedzwiedzka K."/>
            <person name="Martijn J."/>
            <person name="Lind A.E."/>
            <person name="van Eijk R."/>
            <person name="Schleper C."/>
            <person name="Guy L."/>
            <person name="Ettema T.J."/>
        </authorList>
    </citation>
    <scope>NUCLEOTIDE SEQUENCE</scope>
</reference>
<organism evidence="1">
    <name type="scientific">marine sediment metagenome</name>
    <dbReference type="NCBI Taxonomy" id="412755"/>
    <lineage>
        <taxon>unclassified sequences</taxon>
        <taxon>metagenomes</taxon>
        <taxon>ecological metagenomes</taxon>
    </lineage>
</organism>